<evidence type="ECO:0000313" key="4">
    <source>
        <dbReference type="Proteomes" id="UP001595555"/>
    </source>
</evidence>
<name>A0ABV7FHW7_9GAMM</name>
<evidence type="ECO:0000256" key="1">
    <source>
        <dbReference type="ARBA" id="ARBA00012528"/>
    </source>
</evidence>
<organism evidence="3 4">
    <name type="scientific">Cellvibrio fontiphilus</name>
    <dbReference type="NCBI Taxonomy" id="1815559"/>
    <lineage>
        <taxon>Bacteria</taxon>
        <taxon>Pseudomonadati</taxon>
        <taxon>Pseudomonadota</taxon>
        <taxon>Gammaproteobacteria</taxon>
        <taxon>Cellvibrionales</taxon>
        <taxon>Cellvibrionaceae</taxon>
        <taxon>Cellvibrio</taxon>
    </lineage>
</organism>
<dbReference type="Gene3D" id="3.30.70.270">
    <property type="match status" value="1"/>
</dbReference>
<dbReference type="EMBL" id="JBHRTF010000003">
    <property type="protein sequence ID" value="MFC3115448.1"/>
    <property type="molecule type" value="Genomic_DNA"/>
</dbReference>
<dbReference type="InterPro" id="IPR000160">
    <property type="entry name" value="GGDEF_dom"/>
</dbReference>
<dbReference type="Proteomes" id="UP001595555">
    <property type="component" value="Unassembled WGS sequence"/>
</dbReference>
<dbReference type="GO" id="GO:0052621">
    <property type="term" value="F:diguanylate cyclase activity"/>
    <property type="evidence" value="ECO:0007669"/>
    <property type="project" value="UniProtKB-EC"/>
</dbReference>
<dbReference type="PROSITE" id="PS50887">
    <property type="entry name" value="GGDEF"/>
    <property type="match status" value="1"/>
</dbReference>
<reference evidence="4" key="1">
    <citation type="journal article" date="2019" name="Int. J. Syst. Evol. Microbiol.">
        <title>The Global Catalogue of Microorganisms (GCM) 10K type strain sequencing project: providing services to taxonomists for standard genome sequencing and annotation.</title>
        <authorList>
            <consortium name="The Broad Institute Genomics Platform"/>
            <consortium name="The Broad Institute Genome Sequencing Center for Infectious Disease"/>
            <person name="Wu L."/>
            <person name="Ma J."/>
        </authorList>
    </citation>
    <scope>NUCLEOTIDE SEQUENCE [LARGE SCALE GENOMIC DNA]</scope>
    <source>
        <strain evidence="4">KCTC 52237</strain>
    </source>
</reference>
<accession>A0ABV7FHW7</accession>
<dbReference type="SMART" id="SM00267">
    <property type="entry name" value="GGDEF"/>
    <property type="match status" value="1"/>
</dbReference>
<evidence type="ECO:0000313" key="3">
    <source>
        <dbReference type="EMBL" id="MFC3115448.1"/>
    </source>
</evidence>
<dbReference type="Pfam" id="PF00990">
    <property type="entry name" value="GGDEF"/>
    <property type="match status" value="1"/>
</dbReference>
<gene>
    <name evidence="3" type="ORF">ACFODX_07765</name>
</gene>
<dbReference type="NCBIfam" id="TIGR00254">
    <property type="entry name" value="GGDEF"/>
    <property type="match status" value="1"/>
</dbReference>
<sequence>MRDMTMVTNAQKANGTGNIPLGAPQQDHELSIRVRLSQALQMSLDPTEVVSLFFHQIQPLVHISGVIFKSASGKDDSRIGRESLHHCDYRLTTDEGYLGEIIFSRSKRFIEAELMKIEQLLGALVYPLRNAIRYQSAMRLALLDPLTLVGNRAALNNSLKRELQLANRQHQQLSLLMIDVDYFKKINDDYGHHRGDLILCEIAKTIQSVCRSTDGIFRYGGEEFVVLLNNTNSLGAEIIAERIRERISDTHILHNSTVIHTTVSIGIATHKANGNSEIEELFERADKALYAAKQSGRNRTFNSDYSDKN</sequence>
<dbReference type="InterPro" id="IPR050469">
    <property type="entry name" value="Diguanylate_Cyclase"/>
</dbReference>
<dbReference type="EC" id="2.7.7.65" evidence="1"/>
<dbReference type="CDD" id="cd01949">
    <property type="entry name" value="GGDEF"/>
    <property type="match status" value="1"/>
</dbReference>
<comment type="caution">
    <text evidence="3">The sequence shown here is derived from an EMBL/GenBank/DDBJ whole genome shotgun (WGS) entry which is preliminary data.</text>
</comment>
<keyword evidence="3" id="KW-0808">Transferase</keyword>
<keyword evidence="4" id="KW-1185">Reference proteome</keyword>
<dbReference type="InterPro" id="IPR029787">
    <property type="entry name" value="Nucleotide_cyclase"/>
</dbReference>
<dbReference type="PANTHER" id="PTHR45138">
    <property type="entry name" value="REGULATORY COMPONENTS OF SENSORY TRANSDUCTION SYSTEM"/>
    <property type="match status" value="1"/>
</dbReference>
<feature type="domain" description="GGDEF" evidence="2">
    <location>
        <begin position="171"/>
        <end position="305"/>
    </location>
</feature>
<dbReference type="SUPFAM" id="SSF55073">
    <property type="entry name" value="Nucleotide cyclase"/>
    <property type="match status" value="1"/>
</dbReference>
<keyword evidence="3" id="KW-0548">Nucleotidyltransferase</keyword>
<protein>
    <recommendedName>
        <fullName evidence="1">diguanylate cyclase</fullName>
        <ecNumber evidence="1">2.7.7.65</ecNumber>
    </recommendedName>
</protein>
<dbReference type="PANTHER" id="PTHR45138:SF6">
    <property type="entry name" value="DIGUANYLATE CYCLASE DGCN"/>
    <property type="match status" value="1"/>
</dbReference>
<proteinExistence type="predicted"/>
<dbReference type="InterPro" id="IPR043128">
    <property type="entry name" value="Rev_trsase/Diguanyl_cyclase"/>
</dbReference>
<dbReference type="RefSeq" id="WP_378117740.1">
    <property type="nucleotide sequence ID" value="NZ_JBHRTF010000003.1"/>
</dbReference>
<evidence type="ECO:0000259" key="2">
    <source>
        <dbReference type="PROSITE" id="PS50887"/>
    </source>
</evidence>